<keyword evidence="2" id="KW-1185">Reference proteome</keyword>
<reference evidence="1 2" key="1">
    <citation type="submission" date="2024-09" db="EMBL/GenBank/DDBJ databases">
        <authorList>
            <person name="Sun Q."/>
            <person name="Mori K."/>
        </authorList>
    </citation>
    <scope>NUCLEOTIDE SEQUENCE [LARGE SCALE GENOMIC DNA]</scope>
    <source>
        <strain evidence="1 2">KCTC 23076</strain>
    </source>
</reference>
<evidence type="ECO:0000313" key="1">
    <source>
        <dbReference type="EMBL" id="MFC0682895.1"/>
    </source>
</evidence>
<evidence type="ECO:0000313" key="2">
    <source>
        <dbReference type="Proteomes" id="UP001589896"/>
    </source>
</evidence>
<dbReference type="EMBL" id="JBHLTG010000026">
    <property type="protein sequence ID" value="MFC0682895.1"/>
    <property type="molecule type" value="Genomic_DNA"/>
</dbReference>
<accession>A0ABV6S0Z0</accession>
<comment type="caution">
    <text evidence="1">The sequence shown here is derived from an EMBL/GenBank/DDBJ whole genome shotgun (WGS) entry which is preliminary data.</text>
</comment>
<dbReference type="RefSeq" id="WP_386677360.1">
    <property type="nucleotide sequence ID" value="NZ_JBHLTG010000026.1"/>
</dbReference>
<dbReference type="Proteomes" id="UP001589896">
    <property type="component" value="Unassembled WGS sequence"/>
</dbReference>
<gene>
    <name evidence="1" type="ORF">ACFFGH_34135</name>
</gene>
<name>A0ABV6S0Z0_9GAMM</name>
<sequence length="239" mass="27021">MHDWNQHNFDGLASLAAALAARDDFAHLGEYCRLREAGLRREAFAALNTFLACAGAWESEKSQDAVNTILTLHYRTPACHQFLSQPLLSRFVYPVLQRWSEDEPESIAPVRWLAMLRRDPDLLNRVLAADPSDVAIRRMLIEHELSSVEYATHHLSEGLFIGELDEALEDLGRATDLIEGAPDREPLSDLDQEARQYGQMIFDWQAYKARPAGSFPEWCAARGRAYRWSIAVYCGEGAT</sequence>
<proteinExistence type="predicted"/>
<protein>
    <submittedName>
        <fullName evidence="1">Uncharacterized protein</fullName>
    </submittedName>
</protein>
<organism evidence="1 2">
    <name type="scientific">Lysobacter korlensis</name>
    <dbReference type="NCBI Taxonomy" id="553636"/>
    <lineage>
        <taxon>Bacteria</taxon>
        <taxon>Pseudomonadati</taxon>
        <taxon>Pseudomonadota</taxon>
        <taxon>Gammaproteobacteria</taxon>
        <taxon>Lysobacterales</taxon>
        <taxon>Lysobacteraceae</taxon>
        <taxon>Lysobacter</taxon>
    </lineage>
</organism>